<keyword evidence="6" id="KW-1185">Reference proteome</keyword>
<evidence type="ECO:0000313" key="4">
    <source>
        <dbReference type="EMBL" id="KTD37401.1"/>
    </source>
</evidence>
<reference evidence="4 6" key="1">
    <citation type="submission" date="2015-11" db="EMBL/GenBank/DDBJ databases">
        <title>Genomic analysis of 38 Legionella species identifies large and diverse effector repertoires.</title>
        <authorList>
            <person name="Burstein D."/>
            <person name="Amaro F."/>
            <person name="Zusman T."/>
            <person name="Lifshitz Z."/>
            <person name="Cohen O."/>
            <person name="Gilbert J.A."/>
            <person name="Pupko T."/>
            <person name="Shuman H.A."/>
            <person name="Segal G."/>
        </authorList>
    </citation>
    <scope>NUCLEOTIDE SEQUENCE [LARGE SCALE GENOMIC DNA]</scope>
    <source>
        <strain evidence="4 6">ATCC 43877</strain>
    </source>
</reference>
<dbReference type="OrthoDB" id="9812295at2"/>
<dbReference type="Gene3D" id="3.40.50.360">
    <property type="match status" value="1"/>
</dbReference>
<name>A0A378K5I1_9GAMM</name>
<feature type="domain" description="NADPH-dependent FMN reductase-like" evidence="3">
    <location>
        <begin position="4"/>
        <end position="144"/>
    </location>
</feature>
<keyword evidence="2" id="KW-0285">Flavoprotein</keyword>
<dbReference type="InterPro" id="IPR005025">
    <property type="entry name" value="FMN_Rdtase-like_dom"/>
</dbReference>
<dbReference type="EMBL" id="LNYN01000013">
    <property type="protein sequence ID" value="KTD37401.1"/>
    <property type="molecule type" value="Genomic_DNA"/>
</dbReference>
<evidence type="ECO:0000259" key="3">
    <source>
        <dbReference type="Pfam" id="PF03358"/>
    </source>
</evidence>
<dbReference type="InterPro" id="IPR050712">
    <property type="entry name" value="NAD(P)H-dep_reductase"/>
</dbReference>
<reference evidence="5 7" key="2">
    <citation type="submission" date="2018-06" db="EMBL/GenBank/DDBJ databases">
        <authorList>
            <consortium name="Pathogen Informatics"/>
            <person name="Doyle S."/>
        </authorList>
    </citation>
    <scope>NUCLEOTIDE SEQUENCE [LARGE SCALE GENOMIC DNA]</scope>
    <source>
        <strain evidence="5 7">NCTC12239</strain>
    </source>
</reference>
<keyword evidence="5" id="KW-0560">Oxidoreductase</keyword>
<evidence type="ECO:0000313" key="7">
    <source>
        <dbReference type="Proteomes" id="UP000254040"/>
    </source>
</evidence>
<dbReference type="SUPFAM" id="SSF52218">
    <property type="entry name" value="Flavoproteins"/>
    <property type="match status" value="1"/>
</dbReference>
<proteinExistence type="predicted"/>
<evidence type="ECO:0000313" key="6">
    <source>
        <dbReference type="Proteomes" id="UP000054985"/>
    </source>
</evidence>
<dbReference type="PANTHER" id="PTHR30543:SF21">
    <property type="entry name" value="NAD(P)H-DEPENDENT FMN REDUCTASE LOT6"/>
    <property type="match status" value="1"/>
</dbReference>
<gene>
    <name evidence="5" type="primary">azr</name>
    <name evidence="4" type="ORF">Lmor_0593</name>
    <name evidence="5" type="ORF">NCTC12239_02063</name>
</gene>
<accession>A0A378K5I1</accession>
<dbReference type="Pfam" id="PF03358">
    <property type="entry name" value="FMN_red"/>
    <property type="match status" value="1"/>
</dbReference>
<keyword evidence="2" id="KW-0288">FMN</keyword>
<dbReference type="InterPro" id="IPR029039">
    <property type="entry name" value="Flavoprotein-like_sf"/>
</dbReference>
<dbReference type="EC" id="1.7.1.6" evidence="5"/>
<protein>
    <submittedName>
        <fullName evidence="5">NADPH-dependent FMN reductase domain protein</fullName>
        <ecNumber evidence="5">1.7.1.6</ecNumber>
    </submittedName>
</protein>
<dbReference type="Proteomes" id="UP000254040">
    <property type="component" value="Unassembled WGS sequence"/>
</dbReference>
<dbReference type="AlphaFoldDB" id="A0A378K5I1"/>
<dbReference type="Proteomes" id="UP000054985">
    <property type="component" value="Unassembled WGS sequence"/>
</dbReference>
<dbReference type="GO" id="GO:0010181">
    <property type="term" value="F:FMN binding"/>
    <property type="evidence" value="ECO:0007669"/>
    <property type="project" value="TreeGrafter"/>
</dbReference>
<organism evidence="5 7">
    <name type="scientific">Legionella moravica</name>
    <dbReference type="NCBI Taxonomy" id="39962"/>
    <lineage>
        <taxon>Bacteria</taxon>
        <taxon>Pseudomonadati</taxon>
        <taxon>Pseudomonadota</taxon>
        <taxon>Gammaproteobacteria</taxon>
        <taxon>Legionellales</taxon>
        <taxon>Legionellaceae</taxon>
        <taxon>Legionella</taxon>
    </lineage>
</organism>
<evidence type="ECO:0000256" key="1">
    <source>
        <dbReference type="ARBA" id="ARBA00001917"/>
    </source>
</evidence>
<dbReference type="GO" id="GO:0005829">
    <property type="term" value="C:cytosol"/>
    <property type="evidence" value="ECO:0007669"/>
    <property type="project" value="TreeGrafter"/>
</dbReference>
<evidence type="ECO:0000313" key="5">
    <source>
        <dbReference type="EMBL" id="STX63121.1"/>
    </source>
</evidence>
<dbReference type="EMBL" id="UGOG01000001">
    <property type="protein sequence ID" value="STX63121.1"/>
    <property type="molecule type" value="Genomic_DNA"/>
</dbReference>
<dbReference type="PANTHER" id="PTHR30543">
    <property type="entry name" value="CHROMATE REDUCTASE"/>
    <property type="match status" value="1"/>
</dbReference>
<dbReference type="GO" id="GO:0050446">
    <property type="term" value="F:azobenzene reductase (NADP+) activity"/>
    <property type="evidence" value="ECO:0007669"/>
    <property type="project" value="UniProtKB-EC"/>
</dbReference>
<dbReference type="RefSeq" id="WP_028384986.1">
    <property type="nucleotide sequence ID" value="NZ_CAAAJG010000011.1"/>
</dbReference>
<comment type="cofactor">
    <cofactor evidence="1">
        <name>FMN</name>
        <dbReference type="ChEBI" id="CHEBI:58210"/>
    </cofactor>
</comment>
<evidence type="ECO:0000256" key="2">
    <source>
        <dbReference type="ARBA" id="ARBA00022643"/>
    </source>
</evidence>
<dbReference type="STRING" id="39962.Lmor_0593"/>
<sequence>MLTVKVIIGSLRNESFNKKLVLALDKLNHPKLQFKILDLHQIPLYNQDIELNPPQSVIDLKNEVAHADGILIATPEYNRSIPGVLKNIIDWGSRPYGANSWANKPVAIIGTSPGVIGTAVAQSHLRSILVGIDMFVMGQPEVYLMYKEDLIDEHYNITNESTKNYLQKFLDTFSNWVEFHH</sequence>